<dbReference type="Gene3D" id="3.30.70.360">
    <property type="match status" value="1"/>
</dbReference>
<dbReference type="OrthoDB" id="7832001at2759"/>
<evidence type="ECO:0000256" key="1">
    <source>
        <dbReference type="ARBA" id="ARBA00022670"/>
    </source>
</evidence>
<evidence type="ECO:0000313" key="4">
    <source>
        <dbReference type="EMBL" id="CAF2798285.1"/>
    </source>
</evidence>
<dbReference type="InterPro" id="IPR002933">
    <property type="entry name" value="Peptidase_M20"/>
</dbReference>
<dbReference type="Proteomes" id="UP000675881">
    <property type="component" value="Chromosome 10"/>
</dbReference>
<dbReference type="InterPro" id="IPR051458">
    <property type="entry name" value="Cyt/Met_Dipeptidase"/>
</dbReference>
<accession>A0A7R8CF73</accession>
<evidence type="ECO:0000256" key="2">
    <source>
        <dbReference type="ARBA" id="ARBA00022723"/>
    </source>
</evidence>
<dbReference type="GO" id="GO:0006508">
    <property type="term" value="P:proteolysis"/>
    <property type="evidence" value="ECO:0007669"/>
    <property type="project" value="UniProtKB-KW"/>
</dbReference>
<dbReference type="SUPFAM" id="SSF53187">
    <property type="entry name" value="Zn-dependent exopeptidases"/>
    <property type="match status" value="1"/>
</dbReference>
<dbReference type="AlphaFoldDB" id="A0A7R8CF73"/>
<keyword evidence="3 4" id="KW-0378">Hydrolase</keyword>
<reference evidence="4" key="1">
    <citation type="submission" date="2021-02" db="EMBL/GenBank/DDBJ databases">
        <authorList>
            <person name="Bekaert M."/>
        </authorList>
    </citation>
    <scope>NUCLEOTIDE SEQUENCE</scope>
    <source>
        <strain evidence="4">IoA-00</strain>
    </source>
</reference>
<organism evidence="4 5">
    <name type="scientific">Lepeophtheirus salmonis</name>
    <name type="common">Salmon louse</name>
    <name type="synonym">Caligus salmonis</name>
    <dbReference type="NCBI Taxonomy" id="72036"/>
    <lineage>
        <taxon>Eukaryota</taxon>
        <taxon>Metazoa</taxon>
        <taxon>Ecdysozoa</taxon>
        <taxon>Arthropoda</taxon>
        <taxon>Crustacea</taxon>
        <taxon>Multicrustacea</taxon>
        <taxon>Hexanauplia</taxon>
        <taxon>Copepoda</taxon>
        <taxon>Siphonostomatoida</taxon>
        <taxon>Caligidae</taxon>
        <taxon>Lepeophtheirus</taxon>
    </lineage>
</organism>
<dbReference type="Gene3D" id="3.40.630.10">
    <property type="entry name" value="Zn peptidases"/>
    <property type="match status" value="1"/>
</dbReference>
<dbReference type="EC" id="3.4.13.18" evidence="4"/>
<keyword evidence="1" id="KW-0645">Protease</keyword>
<proteinExistence type="predicted"/>
<dbReference type="PANTHER" id="PTHR43270">
    <property type="entry name" value="BETA-ALA-HIS DIPEPTIDASE"/>
    <property type="match status" value="1"/>
</dbReference>
<keyword evidence="4" id="KW-0224">Dipeptidase</keyword>
<dbReference type="EMBL" id="HG994589">
    <property type="protein sequence ID" value="CAF2798285.1"/>
    <property type="molecule type" value="Genomic_DNA"/>
</dbReference>
<evidence type="ECO:0000313" key="5">
    <source>
        <dbReference type="Proteomes" id="UP000675881"/>
    </source>
</evidence>
<dbReference type="GO" id="GO:0046872">
    <property type="term" value="F:metal ion binding"/>
    <property type="evidence" value="ECO:0007669"/>
    <property type="project" value="UniProtKB-KW"/>
</dbReference>
<dbReference type="GO" id="GO:0016805">
    <property type="term" value="F:dipeptidase activity"/>
    <property type="evidence" value="ECO:0007669"/>
    <property type="project" value="UniProtKB-KW"/>
</dbReference>
<keyword evidence="2" id="KW-0479">Metal-binding</keyword>
<keyword evidence="5" id="KW-1185">Reference proteome</keyword>
<dbReference type="Pfam" id="PF01546">
    <property type="entry name" value="Peptidase_M20"/>
    <property type="match status" value="1"/>
</dbReference>
<name>A0A7R8CF73_LEPSM</name>
<evidence type="ECO:0000256" key="3">
    <source>
        <dbReference type="ARBA" id="ARBA00022801"/>
    </source>
</evidence>
<gene>
    <name evidence="4" type="ORF">LSAA_2754</name>
</gene>
<sequence>MEESGSKGLEDILESMKDSSFLKKVDYVCISDSYWLGKSKPCLGYGIRAMTDLIKLLDTLVDQDGKILIEGLYDEIAPVTSDEIELYNNVEFEKEHSVILVQKQSFQKKVIGKFSIRIVPDLTVEKTADLVQRHLKKEYEQLNTPNIIDLKFEGSESWITSTQNKNFEAARKATRDIYGDDPDLTRGGGSIPVVPMLDRIIGKPILLLPMGASDDDAHAQNEKIDVRNYIEGTKLFASYLFHLGH</sequence>
<dbReference type="PANTHER" id="PTHR43270:SF4">
    <property type="entry name" value="CARNOSINE DIPEPTIDASE 2, ISOFORM A"/>
    <property type="match status" value="1"/>
</dbReference>
<protein>
    <submittedName>
        <fullName evidence="4">CNDP2</fullName>
        <ecNumber evidence="4">3.4.13.18</ecNumber>
    </submittedName>
</protein>